<dbReference type="PANTHER" id="PTHR43201">
    <property type="entry name" value="ACYL-COA SYNTHETASE"/>
    <property type="match status" value="1"/>
</dbReference>
<protein>
    <submittedName>
        <fullName evidence="5">Long-chain-fatty-acid--CoA ligase</fullName>
        <ecNumber evidence="5">6.2.1.3</ecNumber>
    </submittedName>
</protein>
<keyword evidence="2 5" id="KW-0436">Ligase</keyword>
<feature type="domain" description="AMP-binding enzyme C-terminal" evidence="4">
    <location>
        <begin position="432"/>
        <end position="507"/>
    </location>
</feature>
<dbReference type="PROSITE" id="PS00455">
    <property type="entry name" value="AMP_BINDING"/>
    <property type="match status" value="1"/>
</dbReference>
<dbReference type="Proteomes" id="UP000057134">
    <property type="component" value="Chromosome"/>
</dbReference>
<organism evidence="5 6">
    <name type="scientific">Mycolicibacterium fortuitum</name>
    <name type="common">Mycobacterium fortuitum</name>
    <dbReference type="NCBI Taxonomy" id="1766"/>
    <lineage>
        <taxon>Bacteria</taxon>
        <taxon>Bacillati</taxon>
        <taxon>Actinomycetota</taxon>
        <taxon>Actinomycetes</taxon>
        <taxon>Mycobacteriales</taxon>
        <taxon>Mycobacteriaceae</taxon>
        <taxon>Mycolicibacterium</taxon>
    </lineage>
</organism>
<dbReference type="Gene3D" id="3.40.50.12780">
    <property type="entry name" value="N-terminal domain of ligase-like"/>
    <property type="match status" value="1"/>
</dbReference>
<comment type="similarity">
    <text evidence="1">Belongs to the ATP-dependent AMP-binding enzyme family.</text>
</comment>
<dbReference type="PATRIC" id="fig|1766.6.peg.1977"/>
<reference evidence="5 6" key="1">
    <citation type="journal article" date="2015" name="MBio">
        <title>Enzymatic Degradation of Phenazines Can Generate Energy and Protect Sensitive Organisms from Toxicity.</title>
        <authorList>
            <person name="Costa K.C."/>
            <person name="Bergkessel M."/>
            <person name="Saunders S."/>
            <person name="Korlach J."/>
            <person name="Newman D.K."/>
        </authorList>
    </citation>
    <scope>NUCLEOTIDE SEQUENCE [LARGE SCALE GENOMIC DNA]</scope>
    <source>
        <strain evidence="5 6">CT6</strain>
    </source>
</reference>
<dbReference type="GO" id="GO:0004467">
    <property type="term" value="F:long-chain fatty acid-CoA ligase activity"/>
    <property type="evidence" value="ECO:0007669"/>
    <property type="project" value="UniProtKB-EC"/>
</dbReference>
<dbReference type="PANTHER" id="PTHR43201:SF5">
    <property type="entry name" value="MEDIUM-CHAIN ACYL-COA LIGASE ACSF2, MITOCHONDRIAL"/>
    <property type="match status" value="1"/>
</dbReference>
<dbReference type="SUPFAM" id="SSF56801">
    <property type="entry name" value="Acetyl-CoA synthetase-like"/>
    <property type="match status" value="1"/>
</dbReference>
<dbReference type="GO" id="GO:0031956">
    <property type="term" value="F:medium-chain fatty acid-CoA ligase activity"/>
    <property type="evidence" value="ECO:0007669"/>
    <property type="project" value="TreeGrafter"/>
</dbReference>
<dbReference type="Gene3D" id="3.30.300.30">
    <property type="match status" value="1"/>
</dbReference>
<dbReference type="AlphaFoldDB" id="A0A0N9Y8Y8"/>
<keyword evidence="6" id="KW-1185">Reference proteome</keyword>
<accession>A0A0N9Y8Y8</accession>
<feature type="domain" description="AMP-dependent synthetase/ligase" evidence="3">
    <location>
        <begin position="19"/>
        <end position="371"/>
    </location>
</feature>
<dbReference type="InterPro" id="IPR020845">
    <property type="entry name" value="AMP-binding_CS"/>
</dbReference>
<evidence type="ECO:0000256" key="1">
    <source>
        <dbReference type="ARBA" id="ARBA00006432"/>
    </source>
</evidence>
<dbReference type="InterPro" id="IPR000873">
    <property type="entry name" value="AMP-dep_synth/lig_dom"/>
</dbReference>
<evidence type="ECO:0000313" key="6">
    <source>
        <dbReference type="Proteomes" id="UP000057134"/>
    </source>
</evidence>
<dbReference type="Pfam" id="PF13193">
    <property type="entry name" value="AMP-binding_C"/>
    <property type="match status" value="1"/>
</dbReference>
<evidence type="ECO:0000313" key="5">
    <source>
        <dbReference type="EMBL" id="ALI25838.1"/>
    </source>
</evidence>
<sequence>MPVAATHPHTLQELIAQLAAQNPDDVVVTIDGEPETAEGLRRRVVSAANQLGALGMRAGDRLALYGVNSLEWLVVWLACAALGIRAIPINVAFRGEFLVHQLRQSDVKLVFVDGNLAGAIAEVAGALPSLKVALVHGAGPAAALPSAVRVLDSGYLAEGDCTEIADAPPSNGGEPFCVFYTSGTTGPSKGAVVSQQYLLSGAATIAHAFEFGPDDCIYGALPLFHFGGSVGLLLSGLLSGAKVALDSSFSVSGFWARVREERATVFVGVGPMVNMVFGSGGLLPEPAEMPIRLVLAAPVAPDVRALIEREYDCVVRGVYGMTEIFPLCLHPLAGPAPTGSAGYLNPDFELKIVGEDGKEVPQGAAGEITAKPRRDHVMFAGYEPVPDGAAPPPLEWFATGDLGRLDETGSLYFVDRKKDAIRRRGENISSFEVERAYLGHPAVAECAAHAVPSDVGEDDVKLCVVLASGVAVPTAHELFVHGEDTLPGYAVPRYLEFLDVLPKTVTGRVRKYELRERASTGQVWDRTVLDGTKR</sequence>
<gene>
    <name evidence="5" type="ORF">XA26_19920</name>
</gene>
<dbReference type="Pfam" id="PF00501">
    <property type="entry name" value="AMP-binding"/>
    <property type="match status" value="1"/>
</dbReference>
<evidence type="ECO:0000259" key="3">
    <source>
        <dbReference type="Pfam" id="PF00501"/>
    </source>
</evidence>
<evidence type="ECO:0000259" key="4">
    <source>
        <dbReference type="Pfam" id="PF13193"/>
    </source>
</evidence>
<dbReference type="EC" id="6.2.1.3" evidence="5"/>
<dbReference type="InterPro" id="IPR042099">
    <property type="entry name" value="ANL_N_sf"/>
</dbReference>
<dbReference type="InterPro" id="IPR045851">
    <property type="entry name" value="AMP-bd_C_sf"/>
</dbReference>
<evidence type="ECO:0000256" key="2">
    <source>
        <dbReference type="ARBA" id="ARBA00022598"/>
    </source>
</evidence>
<dbReference type="STRING" id="1766.XA26_19920"/>
<dbReference type="InterPro" id="IPR025110">
    <property type="entry name" value="AMP-bd_C"/>
</dbReference>
<name>A0A0N9Y8Y8_MYCFO</name>
<dbReference type="EMBL" id="CP011269">
    <property type="protein sequence ID" value="ALI25838.1"/>
    <property type="molecule type" value="Genomic_DNA"/>
</dbReference>
<dbReference type="RefSeq" id="WP_071888506.1">
    <property type="nucleotide sequence ID" value="NZ_CP011269.1"/>
</dbReference>
<dbReference type="KEGG" id="mft:XA26_19920"/>
<proteinExistence type="inferred from homology"/>